<evidence type="ECO:0000313" key="2">
    <source>
        <dbReference type="Proteomes" id="UP001161247"/>
    </source>
</evidence>
<name>A0AAV1D9B0_OLDCO</name>
<dbReference type="AlphaFoldDB" id="A0AAV1D9B0"/>
<keyword evidence="2" id="KW-1185">Reference proteome</keyword>
<gene>
    <name evidence="1" type="ORF">OLC1_LOCUS13359</name>
</gene>
<organism evidence="1 2">
    <name type="scientific">Oldenlandia corymbosa var. corymbosa</name>
    <dbReference type="NCBI Taxonomy" id="529605"/>
    <lineage>
        <taxon>Eukaryota</taxon>
        <taxon>Viridiplantae</taxon>
        <taxon>Streptophyta</taxon>
        <taxon>Embryophyta</taxon>
        <taxon>Tracheophyta</taxon>
        <taxon>Spermatophyta</taxon>
        <taxon>Magnoliopsida</taxon>
        <taxon>eudicotyledons</taxon>
        <taxon>Gunneridae</taxon>
        <taxon>Pentapetalae</taxon>
        <taxon>asterids</taxon>
        <taxon>lamiids</taxon>
        <taxon>Gentianales</taxon>
        <taxon>Rubiaceae</taxon>
        <taxon>Rubioideae</taxon>
        <taxon>Spermacoceae</taxon>
        <taxon>Hedyotis-Oldenlandia complex</taxon>
        <taxon>Oldenlandia</taxon>
    </lineage>
</organism>
<sequence>MEGAQLIVGELRSIFNTVCVLYVATEWADPLLNPVFSNGSSSVNAWAPAPATSMATEWETTSRLQRLFPRVHRVLEEFPISFRASIGCLKSFQLQPAKKGSILLSWGFEPGISGLDA</sequence>
<evidence type="ECO:0000313" key="1">
    <source>
        <dbReference type="EMBL" id="CAI9104429.1"/>
    </source>
</evidence>
<accession>A0AAV1D9B0</accession>
<protein>
    <submittedName>
        <fullName evidence="1">OLC1v1003097C1</fullName>
    </submittedName>
</protein>
<dbReference type="EMBL" id="OX459121">
    <property type="protein sequence ID" value="CAI9104429.1"/>
    <property type="molecule type" value="Genomic_DNA"/>
</dbReference>
<reference evidence="1" key="1">
    <citation type="submission" date="2023-03" db="EMBL/GenBank/DDBJ databases">
        <authorList>
            <person name="Julca I."/>
        </authorList>
    </citation>
    <scope>NUCLEOTIDE SEQUENCE</scope>
</reference>
<dbReference type="Proteomes" id="UP001161247">
    <property type="component" value="Chromosome 4"/>
</dbReference>
<proteinExistence type="predicted"/>